<dbReference type="InterPro" id="IPR013087">
    <property type="entry name" value="Znf_C2H2_type"/>
</dbReference>
<proteinExistence type="inferred from homology"/>
<dbReference type="FunFam" id="3.30.160.60:FF:000450">
    <property type="entry name" value="PR domain zinc finger protein 14"/>
    <property type="match status" value="1"/>
</dbReference>
<dbReference type="GO" id="GO:0000981">
    <property type="term" value="F:DNA-binding transcription factor activity, RNA polymerase II-specific"/>
    <property type="evidence" value="ECO:0007669"/>
    <property type="project" value="TreeGrafter"/>
</dbReference>
<dbReference type="FunFam" id="3.30.160.60:FF:000100">
    <property type="entry name" value="Zinc finger 45-like"/>
    <property type="match status" value="1"/>
</dbReference>
<feature type="compositionally biased region" description="Polar residues" evidence="13">
    <location>
        <begin position="467"/>
        <end position="486"/>
    </location>
</feature>
<keyword evidence="6 12" id="KW-0863">Zinc-finger</keyword>
<evidence type="ECO:0000259" key="14">
    <source>
        <dbReference type="PROSITE" id="PS50157"/>
    </source>
</evidence>
<evidence type="ECO:0000256" key="5">
    <source>
        <dbReference type="ARBA" id="ARBA00022737"/>
    </source>
</evidence>
<feature type="domain" description="C2H2-type" evidence="14">
    <location>
        <begin position="126"/>
        <end position="149"/>
    </location>
</feature>
<evidence type="ECO:0000256" key="11">
    <source>
        <dbReference type="ARBA" id="ARBA00023242"/>
    </source>
</evidence>
<evidence type="ECO:0000256" key="7">
    <source>
        <dbReference type="ARBA" id="ARBA00022833"/>
    </source>
</evidence>
<keyword evidence="7" id="KW-0862">Zinc</keyword>
<dbReference type="Pfam" id="PF13912">
    <property type="entry name" value="zf-C2H2_6"/>
    <property type="match status" value="1"/>
</dbReference>
<feature type="domain" description="C2H2-type" evidence="14">
    <location>
        <begin position="344"/>
        <end position="374"/>
    </location>
</feature>
<dbReference type="PROSITE" id="PS00028">
    <property type="entry name" value="ZINC_FINGER_C2H2_1"/>
    <property type="match status" value="7"/>
</dbReference>
<evidence type="ECO:0000256" key="10">
    <source>
        <dbReference type="ARBA" id="ARBA00023163"/>
    </source>
</evidence>
<evidence type="ECO:0000256" key="1">
    <source>
        <dbReference type="ARBA" id="ARBA00003767"/>
    </source>
</evidence>
<dbReference type="SUPFAM" id="SSF57667">
    <property type="entry name" value="beta-beta-alpha zinc fingers"/>
    <property type="match status" value="4"/>
</dbReference>
<feature type="domain" description="C2H2-type" evidence="14">
    <location>
        <begin position="313"/>
        <end position="341"/>
    </location>
</feature>
<keyword evidence="10" id="KW-0804">Transcription</keyword>
<dbReference type="GeneID" id="111253833"/>
<evidence type="ECO:0000256" key="13">
    <source>
        <dbReference type="SAM" id="MobiDB-lite"/>
    </source>
</evidence>
<dbReference type="PROSITE" id="PS50157">
    <property type="entry name" value="ZINC_FINGER_C2H2_2"/>
    <property type="match status" value="8"/>
</dbReference>
<dbReference type="GO" id="GO:0008270">
    <property type="term" value="F:zinc ion binding"/>
    <property type="evidence" value="ECO:0007669"/>
    <property type="project" value="UniProtKB-KW"/>
</dbReference>
<dbReference type="Pfam" id="PF00096">
    <property type="entry name" value="zf-C2H2"/>
    <property type="match status" value="7"/>
</dbReference>
<keyword evidence="11" id="KW-0539">Nucleus</keyword>
<comment type="similarity">
    <text evidence="3">Belongs to the krueppel C2H2-type zinc-finger protein family.</text>
</comment>
<feature type="region of interest" description="Disordered" evidence="13">
    <location>
        <begin position="438"/>
        <end position="486"/>
    </location>
</feature>
<protein>
    <recommendedName>
        <fullName evidence="14">C2H2-type domain-containing protein</fullName>
    </recommendedName>
</protein>
<dbReference type="EnsemblMetazoa" id="XM_022813904">
    <property type="protein sequence ID" value="XP_022669639"/>
    <property type="gene ID" value="LOC111253833"/>
</dbReference>
<dbReference type="InterPro" id="IPR036236">
    <property type="entry name" value="Znf_C2H2_sf"/>
</dbReference>
<dbReference type="GO" id="GO:0005634">
    <property type="term" value="C:nucleus"/>
    <property type="evidence" value="ECO:0007669"/>
    <property type="project" value="UniProtKB-SubCell"/>
</dbReference>
<keyword evidence="4" id="KW-0479">Metal-binding</keyword>
<dbReference type="RefSeq" id="XP_022669639.1">
    <property type="nucleotide sequence ID" value="XM_022813904.1"/>
</dbReference>
<feature type="region of interest" description="Disordered" evidence="13">
    <location>
        <begin position="150"/>
        <end position="181"/>
    </location>
</feature>
<keyword evidence="9" id="KW-0238">DNA-binding</keyword>
<dbReference type="GO" id="GO:0003677">
    <property type="term" value="F:DNA binding"/>
    <property type="evidence" value="ECO:0007669"/>
    <property type="project" value="UniProtKB-KW"/>
</dbReference>
<feature type="region of interest" description="Disordered" evidence="13">
    <location>
        <begin position="650"/>
        <end position="701"/>
    </location>
</feature>
<evidence type="ECO:0000256" key="3">
    <source>
        <dbReference type="ARBA" id="ARBA00006991"/>
    </source>
</evidence>
<evidence type="ECO:0000256" key="2">
    <source>
        <dbReference type="ARBA" id="ARBA00004123"/>
    </source>
</evidence>
<evidence type="ECO:0000256" key="4">
    <source>
        <dbReference type="ARBA" id="ARBA00022723"/>
    </source>
</evidence>
<feature type="region of interest" description="Disordered" evidence="13">
    <location>
        <begin position="1"/>
        <end position="28"/>
    </location>
</feature>
<name>A0A7M7KR86_VARDE</name>
<comment type="subcellular location">
    <subcellularLocation>
        <location evidence="2">Nucleus</location>
    </subcellularLocation>
</comment>
<dbReference type="Proteomes" id="UP000594260">
    <property type="component" value="Unplaced"/>
</dbReference>
<organism evidence="15 16">
    <name type="scientific">Varroa destructor</name>
    <name type="common">Honeybee mite</name>
    <dbReference type="NCBI Taxonomy" id="109461"/>
    <lineage>
        <taxon>Eukaryota</taxon>
        <taxon>Metazoa</taxon>
        <taxon>Ecdysozoa</taxon>
        <taxon>Arthropoda</taxon>
        <taxon>Chelicerata</taxon>
        <taxon>Arachnida</taxon>
        <taxon>Acari</taxon>
        <taxon>Parasitiformes</taxon>
        <taxon>Mesostigmata</taxon>
        <taxon>Gamasina</taxon>
        <taxon>Dermanyssoidea</taxon>
        <taxon>Varroidae</taxon>
        <taxon>Varroa</taxon>
    </lineage>
</organism>
<dbReference type="Gene3D" id="3.30.160.60">
    <property type="entry name" value="Classic Zinc Finger"/>
    <property type="match status" value="6"/>
</dbReference>
<accession>A0A7M7KR86</accession>
<feature type="domain" description="C2H2-type" evidence="14">
    <location>
        <begin position="246"/>
        <end position="273"/>
    </location>
</feature>
<evidence type="ECO:0000313" key="15">
    <source>
        <dbReference type="EnsemblMetazoa" id="XP_022669639"/>
    </source>
</evidence>
<evidence type="ECO:0000256" key="12">
    <source>
        <dbReference type="PROSITE-ProRule" id="PRU00042"/>
    </source>
</evidence>
<dbReference type="SMART" id="SM00355">
    <property type="entry name" value="ZnF_C2H2"/>
    <property type="match status" value="8"/>
</dbReference>
<dbReference type="FunFam" id="3.30.160.60:FF:001266">
    <property type="entry name" value="Zinc finger protein 662"/>
    <property type="match status" value="1"/>
</dbReference>
<evidence type="ECO:0000313" key="16">
    <source>
        <dbReference type="Proteomes" id="UP000594260"/>
    </source>
</evidence>
<dbReference type="InParanoid" id="A0A7M7KR86"/>
<feature type="region of interest" description="Disordered" evidence="13">
    <location>
        <begin position="57"/>
        <end position="76"/>
    </location>
</feature>
<dbReference type="PANTHER" id="PTHR24394">
    <property type="entry name" value="ZINC FINGER PROTEIN"/>
    <property type="match status" value="1"/>
</dbReference>
<feature type="domain" description="C2H2-type" evidence="14">
    <location>
        <begin position="410"/>
        <end position="437"/>
    </location>
</feature>
<reference evidence="15" key="1">
    <citation type="submission" date="2021-01" db="UniProtKB">
        <authorList>
            <consortium name="EnsemblMetazoa"/>
        </authorList>
    </citation>
    <scope>IDENTIFICATION</scope>
</reference>
<feature type="domain" description="C2H2-type" evidence="14">
    <location>
        <begin position="190"/>
        <end position="217"/>
    </location>
</feature>
<sequence>MSSSVVDESAVGDPQEVVAARGHEEDVDQEVVPEMVAFNAEEVAEVEGFEEWTGQQQEDETAGAVVSHDDHQQHQQHHHIIEGAVMLSTGSQVVLVDAETVDGRVLTRSVPSTGDPSAQPTTAHTFCCTLCNTVFPSKAGLVAHQRREHPNAVVTSSTSPVASPSATMASGAGAATSSGSASTEAARRSHICSMCNKGFTTSSNLHQHRRLHFNERPFQCNQCNKGFATSTNLKQHYRTHTGDRPYPCMYCPKRFATNSNLRQHIRTHTAEIIAESAINAQVRNQPDGTETWEVDGASAVSLSLIPAICLQQYVCNICNKVYSNSSNLAQHKRTIHPKDYVRRYLCTFCNKTFSLITNLRRHQKRTCPNVKHEPGTEPPESWPCEECGKVCSTKGNLKSHKVTHLGIKLFECFICEKRFTTNSNLKQHLIVHDGKYNGHQTKRKRGATSATMANPPGEPRLQRRTESTVSSNPSFTPANSVSGSTMTTVTHNSETNTAIRHLQEVEAESFVAGVTTEDHIVVITEQDPDHNETDSASALNNVVASTTDVDRINPIGLVTEQQFQEQQQKQVYITPPLANGSVAATVSARNATAVSGADRGIAISTAVTYAPTVTRLTKRPVIIKLDVDRGTKPVSVIPATTATITNTSLIQQGDDEDDDDHSAEGLTRAPSIRQPVLLLPPPPKGSPVTAGAPHCRSHWRQ</sequence>
<dbReference type="KEGG" id="vde:111253833"/>
<evidence type="ECO:0000256" key="9">
    <source>
        <dbReference type="ARBA" id="ARBA00023125"/>
    </source>
</evidence>
<dbReference type="PANTHER" id="PTHR24394:SF29">
    <property type="entry name" value="MYONEURIN"/>
    <property type="match status" value="1"/>
</dbReference>
<dbReference type="OrthoDB" id="8117402at2759"/>
<feature type="domain" description="C2H2-type" evidence="14">
    <location>
        <begin position="382"/>
        <end position="409"/>
    </location>
</feature>
<dbReference type="AlphaFoldDB" id="A0A7M7KR86"/>
<dbReference type="OMA" id="MPHRCET"/>
<keyword evidence="5" id="KW-0677">Repeat</keyword>
<comment type="function">
    <text evidence="1">May be involved in transcriptional regulation.</text>
</comment>
<keyword evidence="8" id="KW-0805">Transcription regulation</keyword>
<evidence type="ECO:0000256" key="8">
    <source>
        <dbReference type="ARBA" id="ARBA00023015"/>
    </source>
</evidence>
<evidence type="ECO:0000256" key="6">
    <source>
        <dbReference type="ARBA" id="ARBA00022771"/>
    </source>
</evidence>
<feature type="compositionally biased region" description="Low complexity" evidence="13">
    <location>
        <begin position="151"/>
        <end position="181"/>
    </location>
</feature>
<feature type="domain" description="C2H2-type" evidence="14">
    <location>
        <begin position="218"/>
        <end position="245"/>
    </location>
</feature>
<keyword evidence="16" id="KW-1185">Reference proteome</keyword>